<gene>
    <name evidence="10" type="primary">HAC1</name>
    <name evidence="10" type="ORF">IWW39_002971</name>
</gene>
<name>A0A9W8GID5_9FUNG</name>
<dbReference type="InterPro" id="IPR004827">
    <property type="entry name" value="bZIP"/>
</dbReference>
<comment type="caution">
    <text evidence="10">The sequence shown here is derived from an EMBL/GenBank/DDBJ whole genome shotgun (WGS) entry which is preliminary data.</text>
</comment>
<organism evidence="10 11">
    <name type="scientific">Coemansia spiralis</name>
    <dbReference type="NCBI Taxonomy" id="417178"/>
    <lineage>
        <taxon>Eukaryota</taxon>
        <taxon>Fungi</taxon>
        <taxon>Fungi incertae sedis</taxon>
        <taxon>Zoopagomycota</taxon>
        <taxon>Kickxellomycotina</taxon>
        <taxon>Kickxellomycetes</taxon>
        <taxon>Kickxellales</taxon>
        <taxon>Kickxellaceae</taxon>
        <taxon>Coemansia</taxon>
    </lineage>
</organism>
<evidence type="ECO:0000256" key="6">
    <source>
        <dbReference type="ARBA" id="ARBA00023230"/>
    </source>
</evidence>
<evidence type="ECO:0000256" key="5">
    <source>
        <dbReference type="ARBA" id="ARBA00023163"/>
    </source>
</evidence>
<keyword evidence="3" id="KW-0805">Transcription regulation</keyword>
<dbReference type="CDD" id="cd14686">
    <property type="entry name" value="bZIP"/>
    <property type="match status" value="1"/>
</dbReference>
<dbReference type="AlphaFoldDB" id="A0A9W8GID5"/>
<feature type="compositionally biased region" description="Polar residues" evidence="8">
    <location>
        <begin position="1"/>
        <end position="15"/>
    </location>
</feature>
<evidence type="ECO:0000256" key="4">
    <source>
        <dbReference type="ARBA" id="ARBA00023125"/>
    </source>
</evidence>
<dbReference type="EMBL" id="JANBTX010000074">
    <property type="protein sequence ID" value="KAJ2687380.1"/>
    <property type="molecule type" value="Genomic_DNA"/>
</dbReference>
<dbReference type="OrthoDB" id="674948at2759"/>
<feature type="compositionally biased region" description="Basic and acidic residues" evidence="8">
    <location>
        <begin position="113"/>
        <end position="138"/>
    </location>
</feature>
<dbReference type="SMART" id="SM00338">
    <property type="entry name" value="BRLZ"/>
    <property type="match status" value="1"/>
</dbReference>
<evidence type="ECO:0000256" key="3">
    <source>
        <dbReference type="ARBA" id="ARBA00023015"/>
    </source>
</evidence>
<keyword evidence="4" id="KW-0238">DNA-binding</keyword>
<dbReference type="PROSITE" id="PS50217">
    <property type="entry name" value="BZIP"/>
    <property type="match status" value="1"/>
</dbReference>
<feature type="region of interest" description="Disordered" evidence="8">
    <location>
        <begin position="467"/>
        <end position="489"/>
    </location>
</feature>
<evidence type="ECO:0000256" key="7">
    <source>
        <dbReference type="ARBA" id="ARBA00023242"/>
    </source>
</evidence>
<keyword evidence="7" id="KW-0539">Nucleus</keyword>
<accession>A0A9W8GID5</accession>
<evidence type="ECO:0000256" key="8">
    <source>
        <dbReference type="SAM" id="MobiDB-lite"/>
    </source>
</evidence>
<proteinExistence type="inferred from homology"/>
<keyword evidence="6" id="KW-0834">Unfolded protein response</keyword>
<evidence type="ECO:0000259" key="9">
    <source>
        <dbReference type="PROSITE" id="PS50217"/>
    </source>
</evidence>
<evidence type="ECO:0000256" key="1">
    <source>
        <dbReference type="ARBA" id="ARBA00004123"/>
    </source>
</evidence>
<dbReference type="Gene3D" id="1.20.5.170">
    <property type="match status" value="1"/>
</dbReference>
<dbReference type="Proteomes" id="UP001151516">
    <property type="component" value="Unassembled WGS sequence"/>
</dbReference>
<dbReference type="PANTHER" id="PTHR46714">
    <property type="entry name" value="TRANSCRIPTIONAL ACTIVATOR HAC1"/>
    <property type="match status" value="1"/>
</dbReference>
<reference evidence="10" key="1">
    <citation type="submission" date="2022-07" db="EMBL/GenBank/DDBJ databases">
        <title>Phylogenomic reconstructions and comparative analyses of Kickxellomycotina fungi.</title>
        <authorList>
            <person name="Reynolds N.K."/>
            <person name="Stajich J.E."/>
            <person name="Barry K."/>
            <person name="Grigoriev I.V."/>
            <person name="Crous P."/>
            <person name="Smith M.E."/>
        </authorList>
    </citation>
    <scope>NUCLEOTIDE SEQUENCE</scope>
    <source>
        <strain evidence="10">CBS 109367</strain>
    </source>
</reference>
<comment type="similarity">
    <text evidence="2">Belongs to the bZIP family.</text>
</comment>
<dbReference type="InterPro" id="IPR044280">
    <property type="entry name" value="Hac1/HY5"/>
</dbReference>
<comment type="subcellular location">
    <subcellularLocation>
        <location evidence="1">Nucleus</location>
    </subcellularLocation>
</comment>
<keyword evidence="5" id="KW-0804">Transcription</keyword>
<dbReference type="GO" id="GO:0045944">
    <property type="term" value="P:positive regulation of transcription by RNA polymerase II"/>
    <property type="evidence" value="ECO:0007669"/>
    <property type="project" value="InterPro"/>
</dbReference>
<dbReference type="GO" id="GO:0005634">
    <property type="term" value="C:nucleus"/>
    <property type="evidence" value="ECO:0007669"/>
    <property type="project" value="UniProtKB-SubCell"/>
</dbReference>
<dbReference type="GO" id="GO:0000981">
    <property type="term" value="F:DNA-binding transcription factor activity, RNA polymerase II-specific"/>
    <property type="evidence" value="ECO:0007669"/>
    <property type="project" value="InterPro"/>
</dbReference>
<dbReference type="PANTHER" id="PTHR46714:SF6">
    <property type="entry name" value="TRANSCRIPTIONAL ACTIVATOR HAC1"/>
    <property type="match status" value="1"/>
</dbReference>
<dbReference type="SUPFAM" id="SSF57959">
    <property type="entry name" value="Leucine zipper domain"/>
    <property type="match status" value="1"/>
</dbReference>
<sequence length="489" mass="52321">MVITTSTGAHCQSASKVEKEDGAGTGVGMHASETTSGEGSKRKHSTVFNISGNDIDLSQLPPPRPGRPTGKMHQDPIMQEARKRARVLRNRAAAQLSREKKRHHLEQLEEENAELHEKNEELEERLSRAEESNKEMSARLDDLTRQLRGFESILLAAQKQQQQQPTLSPPLMDWTSVAASPLHTPQRSASQASIGSTEPSFVFTNAVPIAPPSSTAAIFPQTPTSSSADVSGTSLLAAMPGNTVSSPAILKPASAAMGLFPNVAMSSELSGKGLSESAALAQSGTHIYCVVSDSQQRRPLPHMESICRKLRLRQQSSAIAAWETCTSTSSSKNWGQRLVDMAVSTVLSASAQSSPQVLWTIFCTLFWILSQGGGWLSRHQVSRIARGILASPPRDTDSSLGKSFGMSGARSGGRRARGLASLAQLSAWLAPGSRTAGALRRVVGNEPVDDVLSLVLQLRSAAHTIHGSKHGMRSGGLSGNKQHPLFYPP</sequence>
<keyword evidence="11" id="KW-1185">Reference proteome</keyword>
<protein>
    <submittedName>
        <fullName evidence="10">Transcription factor that binds to CRE motif</fullName>
    </submittedName>
</protein>
<feature type="region of interest" description="Disordered" evidence="8">
    <location>
        <begin position="110"/>
        <end position="138"/>
    </location>
</feature>
<evidence type="ECO:0000256" key="2">
    <source>
        <dbReference type="ARBA" id="ARBA00007163"/>
    </source>
</evidence>
<feature type="domain" description="BZIP" evidence="9">
    <location>
        <begin position="80"/>
        <end position="143"/>
    </location>
</feature>
<dbReference type="InterPro" id="IPR046347">
    <property type="entry name" value="bZIP_sf"/>
</dbReference>
<dbReference type="GO" id="GO:0006986">
    <property type="term" value="P:response to unfolded protein"/>
    <property type="evidence" value="ECO:0007669"/>
    <property type="project" value="UniProtKB-KW"/>
</dbReference>
<feature type="region of interest" description="Disordered" evidence="8">
    <location>
        <begin position="1"/>
        <end position="75"/>
    </location>
</feature>
<dbReference type="GO" id="GO:0003677">
    <property type="term" value="F:DNA binding"/>
    <property type="evidence" value="ECO:0007669"/>
    <property type="project" value="UniProtKB-KW"/>
</dbReference>
<dbReference type="Pfam" id="PF07716">
    <property type="entry name" value="bZIP_2"/>
    <property type="match status" value="1"/>
</dbReference>
<evidence type="ECO:0000313" key="10">
    <source>
        <dbReference type="EMBL" id="KAJ2687380.1"/>
    </source>
</evidence>
<evidence type="ECO:0000313" key="11">
    <source>
        <dbReference type="Proteomes" id="UP001151516"/>
    </source>
</evidence>